<evidence type="ECO:0000313" key="4">
    <source>
        <dbReference type="Proteomes" id="UP001500908"/>
    </source>
</evidence>
<evidence type="ECO:0000256" key="1">
    <source>
        <dbReference type="SAM" id="MobiDB-lite"/>
    </source>
</evidence>
<comment type="caution">
    <text evidence="3">The sequence shown here is derived from an EMBL/GenBank/DDBJ whole genome shotgun (WGS) entry which is preliminary data.</text>
</comment>
<keyword evidence="4" id="KW-1185">Reference proteome</keyword>
<proteinExistence type="predicted"/>
<feature type="compositionally biased region" description="Polar residues" evidence="1">
    <location>
        <begin position="1"/>
        <end position="18"/>
    </location>
</feature>
<evidence type="ECO:0000313" key="3">
    <source>
        <dbReference type="EMBL" id="GAA3762776.1"/>
    </source>
</evidence>
<feature type="domain" description="DUF397" evidence="2">
    <location>
        <begin position="9"/>
        <end position="59"/>
    </location>
</feature>
<protein>
    <recommendedName>
        <fullName evidence="2">DUF397 domain-containing protein</fullName>
    </recommendedName>
</protein>
<feature type="region of interest" description="Disordered" evidence="1">
    <location>
        <begin position="1"/>
        <end position="22"/>
    </location>
</feature>
<name>A0ABP7GHX6_9ACTN</name>
<accession>A0ABP7GHX6</accession>
<sequence>MSETSHWLFRKSSSTGSRDNCVEVADTPGVTALRDTKNRQESTLSFSSGEWRAFIDAAKRDAF</sequence>
<reference evidence="4" key="1">
    <citation type="journal article" date="2019" name="Int. J. Syst. Evol. Microbiol.">
        <title>The Global Catalogue of Microorganisms (GCM) 10K type strain sequencing project: providing services to taxonomists for standard genome sequencing and annotation.</title>
        <authorList>
            <consortium name="The Broad Institute Genomics Platform"/>
            <consortium name="The Broad Institute Genome Sequencing Center for Infectious Disease"/>
            <person name="Wu L."/>
            <person name="Ma J."/>
        </authorList>
    </citation>
    <scope>NUCLEOTIDE SEQUENCE [LARGE SCALE GENOMIC DNA]</scope>
    <source>
        <strain evidence="4">JCM 17137</strain>
    </source>
</reference>
<dbReference type="RefSeq" id="WP_344976227.1">
    <property type="nucleotide sequence ID" value="NZ_BAABDD010000037.1"/>
</dbReference>
<evidence type="ECO:0000259" key="2">
    <source>
        <dbReference type="Pfam" id="PF04149"/>
    </source>
</evidence>
<gene>
    <name evidence="3" type="ORF">GCM10022402_45420</name>
</gene>
<dbReference type="Pfam" id="PF04149">
    <property type="entry name" value="DUF397"/>
    <property type="match status" value="1"/>
</dbReference>
<dbReference type="InterPro" id="IPR007278">
    <property type="entry name" value="DUF397"/>
</dbReference>
<dbReference type="EMBL" id="BAABDD010000037">
    <property type="protein sequence ID" value="GAA3762776.1"/>
    <property type="molecule type" value="Genomic_DNA"/>
</dbReference>
<organism evidence="3 4">
    <name type="scientific">Salinactinospora qingdaonensis</name>
    <dbReference type="NCBI Taxonomy" id="702744"/>
    <lineage>
        <taxon>Bacteria</taxon>
        <taxon>Bacillati</taxon>
        <taxon>Actinomycetota</taxon>
        <taxon>Actinomycetes</taxon>
        <taxon>Streptosporangiales</taxon>
        <taxon>Nocardiopsidaceae</taxon>
        <taxon>Salinactinospora</taxon>
    </lineage>
</organism>
<dbReference type="Proteomes" id="UP001500908">
    <property type="component" value="Unassembled WGS sequence"/>
</dbReference>